<keyword evidence="2" id="KW-1185">Reference proteome</keyword>
<dbReference type="Proteomes" id="UP000681526">
    <property type="component" value="Unassembled WGS sequence"/>
</dbReference>
<accession>A0ABN7S9M0</accession>
<proteinExistence type="predicted"/>
<comment type="caution">
    <text evidence="1">The sequence shown here is derived from an EMBL/GenBank/DDBJ whole genome shotgun (WGS) entry which is preliminary data.</text>
</comment>
<name>A0ABN7S9M0_THEXY</name>
<reference evidence="1 2" key="1">
    <citation type="submission" date="2021-04" db="EMBL/GenBank/DDBJ databases">
        <authorList>
            <person name="Rakotoarivonina H."/>
        </authorList>
    </citation>
    <scope>NUCLEOTIDE SEQUENCE [LARGE SCALE GENOMIC DNA]</scope>
    <source>
        <strain evidence="1 2">XE</strain>
    </source>
</reference>
<protein>
    <submittedName>
        <fullName evidence="1">Uncharacterized protein</fullName>
    </submittedName>
</protein>
<dbReference type="EMBL" id="CAJRAY010000083">
    <property type="protein sequence ID" value="CAG5091644.1"/>
    <property type="molecule type" value="Genomic_DNA"/>
</dbReference>
<organism evidence="1 2">
    <name type="scientific">Thermobacillus xylanilyticus</name>
    <dbReference type="NCBI Taxonomy" id="76633"/>
    <lineage>
        <taxon>Bacteria</taxon>
        <taxon>Bacillati</taxon>
        <taxon>Bacillota</taxon>
        <taxon>Bacilli</taxon>
        <taxon>Bacillales</taxon>
        <taxon>Paenibacillaceae</taxon>
        <taxon>Thermobacillus</taxon>
    </lineage>
</organism>
<evidence type="ECO:0000313" key="1">
    <source>
        <dbReference type="EMBL" id="CAG5091644.1"/>
    </source>
</evidence>
<gene>
    <name evidence="1" type="primary">txxe 2778</name>
    <name evidence="1" type="ORF">TXXE_16015</name>
</gene>
<evidence type="ECO:0000313" key="2">
    <source>
        <dbReference type="Proteomes" id="UP000681526"/>
    </source>
</evidence>
<sequence length="64" mass="7786">MSKDEPFEIDRSTEQSLYIKIDGEDWYLQNPMRNNYIFISDSPSVEKSKRIRFVKWEEILEQIV</sequence>